<organism evidence="8">
    <name type="scientific">hydrothermal vent metagenome</name>
    <dbReference type="NCBI Taxonomy" id="652676"/>
    <lineage>
        <taxon>unclassified sequences</taxon>
        <taxon>metagenomes</taxon>
        <taxon>ecological metagenomes</taxon>
    </lineage>
</organism>
<evidence type="ECO:0000256" key="2">
    <source>
        <dbReference type="ARBA" id="ARBA00022840"/>
    </source>
</evidence>
<dbReference type="SUPFAM" id="SSF52540">
    <property type="entry name" value="P-loop containing nucleoside triphosphate hydrolases"/>
    <property type="match status" value="1"/>
</dbReference>
<dbReference type="Pfam" id="PF00158">
    <property type="entry name" value="Sigma54_activat"/>
    <property type="match status" value="1"/>
</dbReference>
<dbReference type="InterPro" id="IPR009057">
    <property type="entry name" value="Homeodomain-like_sf"/>
</dbReference>
<dbReference type="SMART" id="SM00448">
    <property type="entry name" value="REC"/>
    <property type="match status" value="1"/>
</dbReference>
<dbReference type="Gene3D" id="1.10.10.60">
    <property type="entry name" value="Homeodomain-like"/>
    <property type="match status" value="1"/>
</dbReference>
<dbReference type="PANTHER" id="PTHR32071">
    <property type="entry name" value="TRANSCRIPTIONAL REGULATORY PROTEIN"/>
    <property type="match status" value="1"/>
</dbReference>
<dbReference type="InterPro" id="IPR002078">
    <property type="entry name" value="Sigma_54_int"/>
</dbReference>
<dbReference type="GO" id="GO:0000160">
    <property type="term" value="P:phosphorelay signal transduction system"/>
    <property type="evidence" value="ECO:0007669"/>
    <property type="project" value="InterPro"/>
</dbReference>
<feature type="domain" description="Sigma-54 factor interaction" evidence="6">
    <location>
        <begin position="152"/>
        <end position="381"/>
    </location>
</feature>
<dbReference type="PROSITE" id="PS50045">
    <property type="entry name" value="SIGMA54_INTERACT_4"/>
    <property type="match status" value="1"/>
</dbReference>
<dbReference type="SUPFAM" id="SSF46689">
    <property type="entry name" value="Homeodomain-like"/>
    <property type="match status" value="1"/>
</dbReference>
<dbReference type="EMBL" id="UOEY01000136">
    <property type="protein sequence ID" value="VAW41762.1"/>
    <property type="molecule type" value="Genomic_DNA"/>
</dbReference>
<dbReference type="InterPro" id="IPR025943">
    <property type="entry name" value="Sigma_54_int_dom_ATP-bd_2"/>
</dbReference>
<dbReference type="GO" id="GO:0043565">
    <property type="term" value="F:sequence-specific DNA binding"/>
    <property type="evidence" value="ECO:0007669"/>
    <property type="project" value="InterPro"/>
</dbReference>
<evidence type="ECO:0000256" key="1">
    <source>
        <dbReference type="ARBA" id="ARBA00022741"/>
    </source>
</evidence>
<dbReference type="SMART" id="SM00382">
    <property type="entry name" value="AAA"/>
    <property type="match status" value="1"/>
</dbReference>
<dbReference type="PROSITE" id="PS00676">
    <property type="entry name" value="SIGMA54_INTERACT_2"/>
    <property type="match status" value="1"/>
</dbReference>
<dbReference type="Gene3D" id="3.40.50.2300">
    <property type="match status" value="1"/>
</dbReference>
<keyword evidence="3" id="KW-0805">Transcription regulation</keyword>
<evidence type="ECO:0000256" key="5">
    <source>
        <dbReference type="ARBA" id="ARBA00023163"/>
    </source>
</evidence>
<dbReference type="InterPro" id="IPR027417">
    <property type="entry name" value="P-loop_NTPase"/>
</dbReference>
<dbReference type="PRINTS" id="PR01590">
    <property type="entry name" value="HTHFIS"/>
</dbReference>
<evidence type="ECO:0000259" key="6">
    <source>
        <dbReference type="PROSITE" id="PS50045"/>
    </source>
</evidence>
<protein>
    <submittedName>
        <fullName evidence="8">Response regulator of zinc sigma-54-dependent two-component system</fullName>
    </submittedName>
</protein>
<dbReference type="InterPro" id="IPR025662">
    <property type="entry name" value="Sigma_54_int_dom_ATP-bd_1"/>
</dbReference>
<sequence>MGTNKPSMTSSTYALLAYDCSYEHREDFGAALADNTKVTIVGDPRSFQQELNKNHYDVLVINVTADKNDAFDLLEQTHRQNPYTPIIVTSETEKADFIVQAIRRGAYDFIVKPFSPARIQLAVQKAINHRGLRNEIDYLRGRQDIVYDFSMVVAETPAFKTIISSLKKFAETDSTILMTGDTGTGKSFLSGSIHYNSHRRDKPFIKINCANIPETLLESELFGHEKGSFTGAVKQRIGRFEQANGGTIFLDEIGEISLEIQTKLLRVLEEKSFERVGGNKTIQVDIRVIAATNKDLDKQITRGKFREDLFYRINVLPIHLPPLRERPDCIEPLAKVMLQKACTSLKKKISDFSPTAMEIIKAYNWPGNIRQLTNTIERAVILEESNHIQPESIAIPRFHTPAISAAACEPLKVHEKDLILKALNDSLWVQKRAAKRLGISPRSLNYKIKKLGITHPNWRKNR</sequence>
<keyword evidence="2" id="KW-0067">ATP-binding</keyword>
<keyword evidence="4" id="KW-0238">DNA-binding</keyword>
<dbReference type="Pfam" id="PF25601">
    <property type="entry name" value="AAA_lid_14"/>
    <property type="match status" value="1"/>
</dbReference>
<evidence type="ECO:0000256" key="3">
    <source>
        <dbReference type="ARBA" id="ARBA00023015"/>
    </source>
</evidence>
<dbReference type="PROSITE" id="PS00675">
    <property type="entry name" value="SIGMA54_INTERACT_1"/>
    <property type="match status" value="1"/>
</dbReference>
<name>A0A3B0VRY9_9ZZZZ</name>
<evidence type="ECO:0000313" key="8">
    <source>
        <dbReference type="EMBL" id="VAW41762.1"/>
    </source>
</evidence>
<dbReference type="FunFam" id="3.40.50.300:FF:000006">
    <property type="entry name" value="DNA-binding transcriptional regulator NtrC"/>
    <property type="match status" value="1"/>
</dbReference>
<reference evidence="8" key="1">
    <citation type="submission" date="2018-06" db="EMBL/GenBank/DDBJ databases">
        <authorList>
            <person name="Zhirakovskaya E."/>
        </authorList>
    </citation>
    <scope>NUCLEOTIDE SEQUENCE</scope>
</reference>
<dbReference type="Gene3D" id="3.40.50.300">
    <property type="entry name" value="P-loop containing nucleotide triphosphate hydrolases"/>
    <property type="match status" value="1"/>
</dbReference>
<keyword evidence="1" id="KW-0547">Nucleotide-binding</keyword>
<evidence type="ECO:0000259" key="7">
    <source>
        <dbReference type="PROSITE" id="PS50110"/>
    </source>
</evidence>
<dbReference type="InterPro" id="IPR001789">
    <property type="entry name" value="Sig_transdc_resp-reg_receiver"/>
</dbReference>
<dbReference type="InterPro" id="IPR003593">
    <property type="entry name" value="AAA+_ATPase"/>
</dbReference>
<dbReference type="InterPro" id="IPR058031">
    <property type="entry name" value="AAA_lid_NorR"/>
</dbReference>
<dbReference type="PANTHER" id="PTHR32071:SF57">
    <property type="entry name" value="C4-DICARBOXYLATE TRANSPORT TRANSCRIPTIONAL REGULATORY PROTEIN DCTD"/>
    <property type="match status" value="1"/>
</dbReference>
<keyword evidence="5" id="KW-0804">Transcription</keyword>
<dbReference type="Pfam" id="PF02954">
    <property type="entry name" value="HTH_8"/>
    <property type="match status" value="1"/>
</dbReference>
<dbReference type="GO" id="GO:0006355">
    <property type="term" value="P:regulation of DNA-templated transcription"/>
    <property type="evidence" value="ECO:0007669"/>
    <property type="project" value="InterPro"/>
</dbReference>
<feature type="domain" description="Response regulatory" evidence="7">
    <location>
        <begin position="14"/>
        <end position="127"/>
    </location>
</feature>
<proteinExistence type="predicted"/>
<dbReference type="InterPro" id="IPR025944">
    <property type="entry name" value="Sigma_54_int_dom_CS"/>
</dbReference>
<accession>A0A3B0VRY9</accession>
<dbReference type="Pfam" id="PF00072">
    <property type="entry name" value="Response_reg"/>
    <property type="match status" value="1"/>
</dbReference>
<gene>
    <name evidence="8" type="ORF">MNBD_DELTA04-1738</name>
</gene>
<evidence type="ECO:0000256" key="4">
    <source>
        <dbReference type="ARBA" id="ARBA00023125"/>
    </source>
</evidence>
<dbReference type="PROSITE" id="PS00688">
    <property type="entry name" value="SIGMA54_INTERACT_3"/>
    <property type="match status" value="1"/>
</dbReference>
<dbReference type="InterPro" id="IPR002197">
    <property type="entry name" value="HTH_Fis"/>
</dbReference>
<dbReference type="Gene3D" id="1.10.8.60">
    <property type="match status" value="1"/>
</dbReference>
<dbReference type="InterPro" id="IPR011006">
    <property type="entry name" value="CheY-like_superfamily"/>
</dbReference>
<dbReference type="SUPFAM" id="SSF52172">
    <property type="entry name" value="CheY-like"/>
    <property type="match status" value="1"/>
</dbReference>
<dbReference type="GO" id="GO:0005524">
    <property type="term" value="F:ATP binding"/>
    <property type="evidence" value="ECO:0007669"/>
    <property type="project" value="UniProtKB-KW"/>
</dbReference>
<dbReference type="AlphaFoldDB" id="A0A3B0VRY9"/>
<dbReference type="PROSITE" id="PS50110">
    <property type="entry name" value="RESPONSE_REGULATORY"/>
    <property type="match status" value="1"/>
</dbReference>
<dbReference type="CDD" id="cd00009">
    <property type="entry name" value="AAA"/>
    <property type="match status" value="1"/>
</dbReference>